<evidence type="ECO:0000313" key="3">
    <source>
        <dbReference type="Proteomes" id="UP000319498"/>
    </source>
</evidence>
<accession>A0ABQ0T9B7</accession>
<evidence type="ECO:0000313" key="2">
    <source>
        <dbReference type="EMBL" id="GED59901.1"/>
    </source>
</evidence>
<dbReference type="InterPro" id="IPR025237">
    <property type="entry name" value="DUF4183"/>
</dbReference>
<comment type="caution">
    <text evidence="2">The sequence shown here is derived from an EMBL/GenBank/DDBJ whole genome shotgun (WGS) entry which is preliminary data.</text>
</comment>
<dbReference type="Pfam" id="PF13799">
    <property type="entry name" value="DUF4183"/>
    <property type="match status" value="1"/>
</dbReference>
<keyword evidence="3" id="KW-1185">Reference proteome</keyword>
<evidence type="ECO:0000259" key="1">
    <source>
        <dbReference type="Pfam" id="PF13799"/>
    </source>
</evidence>
<organism evidence="2 3">
    <name type="scientific">Brevibacillus formosus</name>
    <dbReference type="NCBI Taxonomy" id="54913"/>
    <lineage>
        <taxon>Bacteria</taxon>
        <taxon>Bacillati</taxon>
        <taxon>Bacillota</taxon>
        <taxon>Bacilli</taxon>
        <taxon>Bacillales</taxon>
        <taxon>Paenibacillaceae</taxon>
        <taxon>Brevibacillus</taxon>
    </lineage>
</organism>
<reference evidence="2 3" key="1">
    <citation type="submission" date="2019-06" db="EMBL/GenBank/DDBJ databases">
        <title>Whole genome shotgun sequence of Brevibacillus formosus NBRC 15716.</title>
        <authorList>
            <person name="Hosoyama A."/>
            <person name="Uohara A."/>
            <person name="Ohji S."/>
            <person name="Ichikawa N."/>
        </authorList>
    </citation>
    <scope>NUCLEOTIDE SEQUENCE [LARGE SCALE GENOMIC DNA]</scope>
    <source>
        <strain evidence="2 3">NBRC 15716</strain>
    </source>
</reference>
<name>A0ABQ0T9B7_9BACL</name>
<dbReference type="EMBL" id="BJOL01000023">
    <property type="protein sequence ID" value="GED59901.1"/>
    <property type="molecule type" value="Genomic_DNA"/>
</dbReference>
<sequence>MYTNADASLQFSTSGILDPSTVSIVNLFINGILQPSNTYVVQPGVLMLSDVPFQGVPIIVQFIQISTS</sequence>
<protein>
    <recommendedName>
        <fullName evidence="1">DUF4183 domain-containing protein</fullName>
    </recommendedName>
</protein>
<dbReference type="Proteomes" id="UP000319498">
    <property type="component" value="Unassembled WGS sequence"/>
</dbReference>
<proteinExistence type="predicted"/>
<feature type="domain" description="DUF4183" evidence="1">
    <location>
        <begin position="1"/>
        <end position="62"/>
    </location>
</feature>
<gene>
    <name evidence="2" type="ORF">BFO01nite_40330</name>
</gene>